<evidence type="ECO:0000313" key="7">
    <source>
        <dbReference type="Proteomes" id="UP001237642"/>
    </source>
</evidence>
<comment type="caution">
    <text evidence="6">The sequence shown here is derived from an EMBL/GenBank/DDBJ whole genome shotgun (WGS) entry which is preliminary data.</text>
</comment>
<comment type="pathway">
    <text evidence="1">Secondary metabolite biosynthesis; terpenoid biosynthesis.</text>
</comment>
<dbReference type="InterPro" id="IPR002213">
    <property type="entry name" value="UDP_glucos_trans"/>
</dbReference>
<dbReference type="GO" id="GO:0008299">
    <property type="term" value="P:isoprenoid biosynthetic process"/>
    <property type="evidence" value="ECO:0007669"/>
    <property type="project" value="UniProtKB-KW"/>
</dbReference>
<evidence type="ECO:0000256" key="3">
    <source>
        <dbReference type="ARBA" id="ARBA00022679"/>
    </source>
</evidence>
<name>A0AAD8MJM3_9APIA</name>
<keyword evidence="4" id="KW-0414">Isoprene biosynthesis</keyword>
<dbReference type="PANTHER" id="PTHR48048">
    <property type="entry name" value="GLYCOSYLTRANSFERASE"/>
    <property type="match status" value="1"/>
</dbReference>
<reference evidence="6" key="1">
    <citation type="submission" date="2023-02" db="EMBL/GenBank/DDBJ databases">
        <title>Genome of toxic invasive species Heracleum sosnowskyi carries increased number of genes despite the absence of recent whole-genome duplications.</title>
        <authorList>
            <person name="Schelkunov M."/>
            <person name="Shtratnikova V."/>
            <person name="Makarenko M."/>
            <person name="Klepikova A."/>
            <person name="Omelchenko D."/>
            <person name="Novikova G."/>
            <person name="Obukhova E."/>
            <person name="Bogdanov V."/>
            <person name="Penin A."/>
            <person name="Logacheva M."/>
        </authorList>
    </citation>
    <scope>NUCLEOTIDE SEQUENCE</scope>
    <source>
        <strain evidence="6">Hsosn_3</strain>
        <tissue evidence="6">Leaf</tissue>
    </source>
</reference>
<evidence type="ECO:0000256" key="1">
    <source>
        <dbReference type="ARBA" id="ARBA00004721"/>
    </source>
</evidence>
<dbReference type="AlphaFoldDB" id="A0AAD8MJM3"/>
<sequence length="511" mass="56350">MKTVQVIFVPAPAIGHLVSMVEMARLLITRYQHLSATILVANFAYNTGVASYVESLTKNPSPRFKIIQLPDTDPTTYMSSSRHYILTALLDSQKPNIRNILHDLTRTESESTQHETRKSDQSNQFEGIEKTSTLAESTRLAAFVVDLLSVTIMDIGDELSVPTYVYCPAGANFLSLGLHFQSLRDDHNNDLTEFNNSDKFLNVPSFSKPVPAKVLPSMLLDKEGGSDLMLGIFKRFRDAKGIIINSFVELESLAFHSLAADPKVPKVYSVGPILNVAGEGHDADEVKDILGWLDCQPPSSVVFLCFGSFGGFHDNQLKETAVALESSGHRFLWSIRPPLARLKTSYPNLDEILPSGFLERTASIGKVIGWAPQVTVLSHNAVGGFVSHCGWNSTMESTWHGVPIATWPIYAEQPLNAFELVHELGLAIEVEMEYSNEFSMVNNGIVKAKELEVVIRKLMLDENASQIRKKVNKMKELCRVAVAENGSSYASLGQLVEDIIQGKGTCITGCM</sequence>
<feature type="compositionally biased region" description="Basic and acidic residues" evidence="5">
    <location>
        <begin position="106"/>
        <end position="120"/>
    </location>
</feature>
<dbReference type="Pfam" id="PF00201">
    <property type="entry name" value="UDPGT"/>
    <property type="match status" value="1"/>
</dbReference>
<feature type="region of interest" description="Disordered" evidence="5">
    <location>
        <begin position="106"/>
        <end position="127"/>
    </location>
</feature>
<protein>
    <submittedName>
        <fullName evidence="6">Glycosyltransferase</fullName>
    </submittedName>
</protein>
<proteinExistence type="inferred from homology"/>
<dbReference type="FunFam" id="3.40.50.2000:FF:000056">
    <property type="entry name" value="Glycosyltransferase"/>
    <property type="match status" value="1"/>
</dbReference>
<comment type="similarity">
    <text evidence="2">Belongs to the UDP-glycosyltransferase family.</text>
</comment>
<dbReference type="SUPFAM" id="SSF53756">
    <property type="entry name" value="UDP-Glycosyltransferase/glycogen phosphorylase"/>
    <property type="match status" value="1"/>
</dbReference>
<dbReference type="Gene3D" id="3.40.50.2000">
    <property type="entry name" value="Glycogen Phosphorylase B"/>
    <property type="match status" value="2"/>
</dbReference>
<dbReference type="EMBL" id="JAUIZM010000007">
    <property type="protein sequence ID" value="KAK1375242.1"/>
    <property type="molecule type" value="Genomic_DNA"/>
</dbReference>
<evidence type="ECO:0000256" key="2">
    <source>
        <dbReference type="ARBA" id="ARBA00009995"/>
    </source>
</evidence>
<accession>A0AAD8MJM3</accession>
<dbReference type="CDD" id="cd03784">
    <property type="entry name" value="GT1_Gtf-like"/>
    <property type="match status" value="1"/>
</dbReference>
<evidence type="ECO:0000256" key="5">
    <source>
        <dbReference type="SAM" id="MobiDB-lite"/>
    </source>
</evidence>
<gene>
    <name evidence="6" type="ORF">POM88_031435</name>
</gene>
<keyword evidence="3" id="KW-0808">Transferase</keyword>
<evidence type="ECO:0000256" key="4">
    <source>
        <dbReference type="ARBA" id="ARBA00023229"/>
    </source>
</evidence>
<evidence type="ECO:0000313" key="6">
    <source>
        <dbReference type="EMBL" id="KAK1375242.1"/>
    </source>
</evidence>
<keyword evidence="7" id="KW-1185">Reference proteome</keyword>
<dbReference type="PANTHER" id="PTHR48048:SF45">
    <property type="entry name" value="GLYCOSYLTRANSFERASE"/>
    <property type="match status" value="1"/>
</dbReference>
<reference evidence="6" key="2">
    <citation type="submission" date="2023-05" db="EMBL/GenBank/DDBJ databases">
        <authorList>
            <person name="Schelkunov M.I."/>
        </authorList>
    </citation>
    <scope>NUCLEOTIDE SEQUENCE</scope>
    <source>
        <strain evidence="6">Hsosn_3</strain>
        <tissue evidence="6">Leaf</tissue>
    </source>
</reference>
<dbReference type="GO" id="GO:0035251">
    <property type="term" value="F:UDP-glucosyltransferase activity"/>
    <property type="evidence" value="ECO:0007669"/>
    <property type="project" value="InterPro"/>
</dbReference>
<dbReference type="InterPro" id="IPR050481">
    <property type="entry name" value="UDP-glycosyltransf_plant"/>
</dbReference>
<dbReference type="Proteomes" id="UP001237642">
    <property type="component" value="Unassembled WGS sequence"/>
</dbReference>
<organism evidence="6 7">
    <name type="scientific">Heracleum sosnowskyi</name>
    <dbReference type="NCBI Taxonomy" id="360622"/>
    <lineage>
        <taxon>Eukaryota</taxon>
        <taxon>Viridiplantae</taxon>
        <taxon>Streptophyta</taxon>
        <taxon>Embryophyta</taxon>
        <taxon>Tracheophyta</taxon>
        <taxon>Spermatophyta</taxon>
        <taxon>Magnoliopsida</taxon>
        <taxon>eudicotyledons</taxon>
        <taxon>Gunneridae</taxon>
        <taxon>Pentapetalae</taxon>
        <taxon>asterids</taxon>
        <taxon>campanulids</taxon>
        <taxon>Apiales</taxon>
        <taxon>Apiaceae</taxon>
        <taxon>Apioideae</taxon>
        <taxon>apioid superclade</taxon>
        <taxon>Tordylieae</taxon>
        <taxon>Tordyliinae</taxon>
        <taxon>Heracleum</taxon>
    </lineage>
</organism>